<dbReference type="Proteomes" id="UP000053958">
    <property type="component" value="Unassembled WGS sequence"/>
</dbReference>
<protein>
    <submittedName>
        <fullName evidence="1">Uncharacterized protein</fullName>
    </submittedName>
</protein>
<organism evidence="1 2">
    <name type="scientific">Rasamsonia emersonii (strain ATCC 16479 / CBS 393.64 / IMI 116815)</name>
    <dbReference type="NCBI Taxonomy" id="1408163"/>
    <lineage>
        <taxon>Eukaryota</taxon>
        <taxon>Fungi</taxon>
        <taxon>Dikarya</taxon>
        <taxon>Ascomycota</taxon>
        <taxon>Pezizomycotina</taxon>
        <taxon>Eurotiomycetes</taxon>
        <taxon>Eurotiomycetidae</taxon>
        <taxon>Eurotiales</taxon>
        <taxon>Trichocomaceae</taxon>
        <taxon>Rasamsonia</taxon>
    </lineage>
</organism>
<gene>
    <name evidence="1" type="ORF">T310_0253</name>
</gene>
<comment type="caution">
    <text evidence="1">The sequence shown here is derived from an EMBL/GenBank/DDBJ whole genome shotgun (WGS) entry which is preliminary data.</text>
</comment>
<proteinExistence type="predicted"/>
<dbReference type="RefSeq" id="XP_013332309.1">
    <property type="nucleotide sequence ID" value="XM_013476855.1"/>
</dbReference>
<evidence type="ECO:0000313" key="1">
    <source>
        <dbReference type="EMBL" id="KKA25697.1"/>
    </source>
</evidence>
<reference evidence="1 2" key="1">
    <citation type="submission" date="2015-04" db="EMBL/GenBank/DDBJ databases">
        <authorList>
            <person name="Heijne W.H."/>
            <person name="Fedorova N.D."/>
            <person name="Nierman W.C."/>
            <person name="Vollebregt A.W."/>
            <person name="Zhao Z."/>
            <person name="Wu L."/>
            <person name="Kumar M."/>
            <person name="Stam H."/>
            <person name="van den Berg M.A."/>
            <person name="Pel H.J."/>
        </authorList>
    </citation>
    <scope>NUCLEOTIDE SEQUENCE [LARGE SCALE GENOMIC DNA]</scope>
    <source>
        <strain evidence="1 2">CBS 393.64</strain>
    </source>
</reference>
<sequence>MQLVWIKLVRSLVDVADAELDSTVWHLNKPRRLCEDAPGLNHRVPFIVGARASDDLQQLLEFSGTLLMIANDVVLCLMIGDPLLHEPVKGIGCGKDPDVLNDQLSELMHRSDDLQGHIDGEGQFDHDDVGTLDVHVEAILGGKCHTHDLGWLAGIVELGRELSRFDHVHARAKAQEALDVELYHWGRRKDYEF</sequence>
<evidence type="ECO:0000313" key="2">
    <source>
        <dbReference type="Proteomes" id="UP000053958"/>
    </source>
</evidence>
<dbReference type="AlphaFoldDB" id="A0A0F4Z5C4"/>
<accession>A0A0F4Z5C4</accession>
<dbReference type="GeneID" id="25312308"/>
<dbReference type="EMBL" id="LASV01000014">
    <property type="protein sequence ID" value="KKA25697.1"/>
    <property type="molecule type" value="Genomic_DNA"/>
</dbReference>
<keyword evidence="2" id="KW-1185">Reference proteome</keyword>
<name>A0A0F4Z5C4_RASE3</name>